<keyword evidence="3" id="KW-1185">Reference proteome</keyword>
<evidence type="ECO:0000313" key="3">
    <source>
        <dbReference type="Proteomes" id="UP001352852"/>
    </source>
</evidence>
<dbReference type="EMBL" id="JAHUTJ010046381">
    <property type="protein sequence ID" value="MED6282413.1"/>
    <property type="molecule type" value="Genomic_DNA"/>
</dbReference>
<dbReference type="Proteomes" id="UP001352852">
    <property type="component" value="Unassembled WGS sequence"/>
</dbReference>
<name>A0ABU7E577_9TELE</name>
<reference evidence="2 3" key="1">
    <citation type="submission" date="2021-06" db="EMBL/GenBank/DDBJ databases">
        <authorList>
            <person name="Palmer J.M."/>
        </authorList>
    </citation>
    <scope>NUCLEOTIDE SEQUENCE [LARGE SCALE GENOMIC DNA]</scope>
    <source>
        <strain evidence="2 3">CL_MEX2019</strain>
        <tissue evidence="2">Muscle</tissue>
    </source>
</reference>
<proteinExistence type="predicted"/>
<sequence length="75" mass="8369">MKLKTPADVNSSCCHGDRPSTQKLYRGRVRHILEGIKTDPTEKQNLLWTSFKGVSPGSSSFSRDGMQRLPGVLEH</sequence>
<protein>
    <submittedName>
        <fullName evidence="2">Uncharacterized protein</fullName>
    </submittedName>
</protein>
<gene>
    <name evidence="2" type="ORF">CHARACLAT_031916</name>
</gene>
<organism evidence="2 3">
    <name type="scientific">Characodon lateralis</name>
    <dbReference type="NCBI Taxonomy" id="208331"/>
    <lineage>
        <taxon>Eukaryota</taxon>
        <taxon>Metazoa</taxon>
        <taxon>Chordata</taxon>
        <taxon>Craniata</taxon>
        <taxon>Vertebrata</taxon>
        <taxon>Euteleostomi</taxon>
        <taxon>Actinopterygii</taxon>
        <taxon>Neopterygii</taxon>
        <taxon>Teleostei</taxon>
        <taxon>Neoteleostei</taxon>
        <taxon>Acanthomorphata</taxon>
        <taxon>Ovalentaria</taxon>
        <taxon>Atherinomorphae</taxon>
        <taxon>Cyprinodontiformes</taxon>
        <taxon>Goodeidae</taxon>
        <taxon>Characodon</taxon>
    </lineage>
</organism>
<accession>A0ABU7E577</accession>
<comment type="caution">
    <text evidence="2">The sequence shown here is derived from an EMBL/GenBank/DDBJ whole genome shotgun (WGS) entry which is preliminary data.</text>
</comment>
<evidence type="ECO:0000313" key="2">
    <source>
        <dbReference type="EMBL" id="MED6282413.1"/>
    </source>
</evidence>
<evidence type="ECO:0000256" key="1">
    <source>
        <dbReference type="SAM" id="MobiDB-lite"/>
    </source>
</evidence>
<feature type="region of interest" description="Disordered" evidence="1">
    <location>
        <begin position="54"/>
        <end position="75"/>
    </location>
</feature>